<protein>
    <submittedName>
        <fullName evidence="1">Uncharacterized protein</fullName>
    </submittedName>
</protein>
<sequence>MKNLAVGAAAKIGFGQCRHGESMTIPGRELNFVAAVAVHTDDGPCIARDQPVCRQVPGQDDEFMFAICHLLVSRQFRYAGQRRGRR</sequence>
<evidence type="ECO:0000313" key="1">
    <source>
        <dbReference type="EMBL" id="ORV38483.1"/>
    </source>
</evidence>
<dbReference type="Proteomes" id="UP000193564">
    <property type="component" value="Unassembled WGS sequence"/>
</dbReference>
<proteinExistence type="predicted"/>
<dbReference type="STRING" id="126673.AWC01_14515"/>
<dbReference type="EMBL" id="LQOS01000041">
    <property type="protein sequence ID" value="ORV38483.1"/>
    <property type="molecule type" value="Genomic_DNA"/>
</dbReference>
<gene>
    <name evidence="1" type="ORF">AWC01_14515</name>
</gene>
<dbReference type="AlphaFoldDB" id="A0A1X1T2I3"/>
<reference evidence="1 2" key="1">
    <citation type="submission" date="2016-01" db="EMBL/GenBank/DDBJ databases">
        <title>The new phylogeny of the genus Mycobacterium.</title>
        <authorList>
            <person name="Tarcisio F."/>
            <person name="Conor M."/>
            <person name="Antonella G."/>
            <person name="Elisabetta G."/>
            <person name="Giulia F.S."/>
            <person name="Sara T."/>
            <person name="Anna F."/>
            <person name="Clotilde B."/>
            <person name="Roberto B."/>
            <person name="Veronica D.S."/>
            <person name="Fabio R."/>
            <person name="Monica P."/>
            <person name="Olivier J."/>
            <person name="Enrico T."/>
            <person name="Nicola S."/>
        </authorList>
    </citation>
    <scope>NUCLEOTIDE SEQUENCE [LARGE SCALE GENOMIC DNA]</scope>
    <source>
        <strain evidence="1 2">DSM 44339</strain>
    </source>
</reference>
<name>A0A1X1T2I3_9MYCO</name>
<comment type="caution">
    <text evidence="1">The sequence shown here is derived from an EMBL/GenBank/DDBJ whole genome shotgun (WGS) entry which is preliminary data.</text>
</comment>
<accession>A0A1X1T2I3</accession>
<organism evidence="1 2">
    <name type="scientific">Mycolicibacterium doricum</name>
    <dbReference type="NCBI Taxonomy" id="126673"/>
    <lineage>
        <taxon>Bacteria</taxon>
        <taxon>Bacillati</taxon>
        <taxon>Actinomycetota</taxon>
        <taxon>Actinomycetes</taxon>
        <taxon>Mycobacteriales</taxon>
        <taxon>Mycobacteriaceae</taxon>
        <taxon>Mycolicibacterium</taxon>
    </lineage>
</organism>
<evidence type="ECO:0000313" key="2">
    <source>
        <dbReference type="Proteomes" id="UP000193564"/>
    </source>
</evidence>
<keyword evidence="2" id="KW-1185">Reference proteome</keyword>